<protein>
    <submittedName>
        <fullName evidence="1">Uncharacterized protein</fullName>
    </submittedName>
</protein>
<dbReference type="Proteomes" id="UP000008311">
    <property type="component" value="Unassembled WGS sequence"/>
</dbReference>
<name>B9SUK0_RICCO</name>
<reference evidence="2" key="1">
    <citation type="journal article" date="2010" name="Nat. Biotechnol.">
        <title>Draft genome sequence of the oilseed species Ricinus communis.</title>
        <authorList>
            <person name="Chan A.P."/>
            <person name="Crabtree J."/>
            <person name="Zhao Q."/>
            <person name="Lorenzi H."/>
            <person name="Orvis J."/>
            <person name="Puiu D."/>
            <person name="Melake-Berhan A."/>
            <person name="Jones K.M."/>
            <person name="Redman J."/>
            <person name="Chen G."/>
            <person name="Cahoon E.B."/>
            <person name="Gedil M."/>
            <person name="Stanke M."/>
            <person name="Haas B.J."/>
            <person name="Wortman J.R."/>
            <person name="Fraser-Liggett C.M."/>
            <person name="Ravel J."/>
            <person name="Rabinowicz P.D."/>
        </authorList>
    </citation>
    <scope>NUCLEOTIDE SEQUENCE [LARGE SCALE GENOMIC DNA]</scope>
    <source>
        <strain evidence="2">cv. Hale</strain>
    </source>
</reference>
<evidence type="ECO:0000313" key="1">
    <source>
        <dbReference type="EMBL" id="EEF32711.1"/>
    </source>
</evidence>
<organism evidence="1 2">
    <name type="scientific">Ricinus communis</name>
    <name type="common">Castor bean</name>
    <dbReference type="NCBI Taxonomy" id="3988"/>
    <lineage>
        <taxon>Eukaryota</taxon>
        <taxon>Viridiplantae</taxon>
        <taxon>Streptophyta</taxon>
        <taxon>Embryophyta</taxon>
        <taxon>Tracheophyta</taxon>
        <taxon>Spermatophyta</taxon>
        <taxon>Magnoliopsida</taxon>
        <taxon>eudicotyledons</taxon>
        <taxon>Gunneridae</taxon>
        <taxon>Pentapetalae</taxon>
        <taxon>rosids</taxon>
        <taxon>fabids</taxon>
        <taxon>Malpighiales</taxon>
        <taxon>Euphorbiaceae</taxon>
        <taxon>Acalyphoideae</taxon>
        <taxon>Acalypheae</taxon>
        <taxon>Ricinus</taxon>
    </lineage>
</organism>
<dbReference type="InParanoid" id="B9SUK0"/>
<proteinExistence type="predicted"/>
<dbReference type="eggNOG" id="ENOG502SMV2">
    <property type="taxonomic scope" value="Eukaryota"/>
</dbReference>
<keyword evidence="2" id="KW-1185">Reference proteome</keyword>
<gene>
    <name evidence="1" type="ORF">RCOM_0857330</name>
</gene>
<accession>B9SUK0</accession>
<dbReference type="AlphaFoldDB" id="B9SUK0"/>
<sequence>MEIVAPVRSRINTLPTSINTLPTSLYKCNDWYEVYEQDSLRDRLMRGYNNIRNVFEDLRVWIEKKEDSQGKARRILKEKQLAGRVFNRRNQGKIPTFGLIACQVIYQRPIKTKQLFIYGPPNTQKTLIIGFLAKVMRIYFASSRRNDFTGADNYYDLLVFDDFHEPEKYGVITSVIETGTAYANTLLISHAFRWSITNLSLVLHYSYRLDGFKLSRGNHFFSIKNASTG</sequence>
<evidence type="ECO:0000313" key="2">
    <source>
        <dbReference type="Proteomes" id="UP000008311"/>
    </source>
</evidence>
<dbReference type="EMBL" id="EQ974148">
    <property type="protein sequence ID" value="EEF32711.1"/>
    <property type="molecule type" value="Genomic_DNA"/>
</dbReference>